<dbReference type="AlphaFoldDB" id="A0A918GIL5"/>
<dbReference type="EMBL" id="BMRB01000002">
    <property type="protein sequence ID" value="GGS39226.1"/>
    <property type="molecule type" value="Genomic_DNA"/>
</dbReference>
<feature type="region of interest" description="Disordered" evidence="1">
    <location>
        <begin position="1"/>
        <end position="57"/>
    </location>
</feature>
<evidence type="ECO:0000313" key="4">
    <source>
        <dbReference type="Proteomes" id="UP000660680"/>
    </source>
</evidence>
<protein>
    <submittedName>
        <fullName evidence="3">Uncharacterized protein</fullName>
    </submittedName>
</protein>
<reference evidence="3" key="2">
    <citation type="submission" date="2020-09" db="EMBL/GenBank/DDBJ databases">
        <authorList>
            <person name="Sun Q."/>
            <person name="Ohkuma M."/>
        </authorList>
    </citation>
    <scope>NUCLEOTIDE SEQUENCE</scope>
    <source>
        <strain evidence="3">JCM 3276</strain>
    </source>
</reference>
<dbReference type="Proteomes" id="UP000660680">
    <property type="component" value="Unassembled WGS sequence"/>
</dbReference>
<feature type="transmembrane region" description="Helical" evidence="2">
    <location>
        <begin position="63"/>
        <end position="84"/>
    </location>
</feature>
<comment type="caution">
    <text evidence="3">The sequence shown here is derived from an EMBL/GenBank/DDBJ whole genome shotgun (WGS) entry which is preliminary data.</text>
</comment>
<feature type="region of interest" description="Disordered" evidence="1">
    <location>
        <begin position="90"/>
        <end position="129"/>
    </location>
</feature>
<proteinExistence type="predicted"/>
<keyword evidence="2" id="KW-1133">Transmembrane helix</keyword>
<gene>
    <name evidence="3" type="ORF">GCM10010171_37780</name>
</gene>
<evidence type="ECO:0000256" key="2">
    <source>
        <dbReference type="SAM" id="Phobius"/>
    </source>
</evidence>
<name>A0A918GIL5_9PSEU</name>
<keyword evidence="2" id="KW-0812">Transmembrane</keyword>
<feature type="compositionally biased region" description="Basic and acidic residues" evidence="1">
    <location>
        <begin position="117"/>
        <end position="126"/>
    </location>
</feature>
<sequence length="275" mass="29417">MSAPQRPGPPPPWRPQQVHGPAQHGPGQTEWIPRVQNQQPRRSEPVSFEDAPPAPPSNPAAVWAMRIAGLVAVSVISGFLWAYLQSDGGGGGGTDPGAGETGVQSVPDGRFTFTPHADMREPKVDDDCAGNSRGKVKEFFQEHPCVRLTRSLYTSSPAEQEGVVPSGSEEVIYTWVAVVEMNASDQAAELHEIAQSDNTGNVTDPIIAGMVDVPGIDLTYGLGHGGYHSQLIGKYLIIVESDWAPTGDRSKAQDEFLTAVSEDALRYGQQYTSSG</sequence>
<feature type="compositionally biased region" description="Pro residues" evidence="1">
    <location>
        <begin position="1"/>
        <end position="14"/>
    </location>
</feature>
<organism evidence="3 4">
    <name type="scientific">Actinokineospora fastidiosa</name>
    <dbReference type="NCBI Taxonomy" id="1816"/>
    <lineage>
        <taxon>Bacteria</taxon>
        <taxon>Bacillati</taxon>
        <taxon>Actinomycetota</taxon>
        <taxon>Actinomycetes</taxon>
        <taxon>Pseudonocardiales</taxon>
        <taxon>Pseudonocardiaceae</taxon>
        <taxon>Actinokineospora</taxon>
    </lineage>
</organism>
<keyword evidence="4" id="KW-1185">Reference proteome</keyword>
<reference evidence="3" key="1">
    <citation type="journal article" date="2014" name="Int. J. Syst. Evol. Microbiol.">
        <title>Complete genome sequence of Corynebacterium casei LMG S-19264T (=DSM 44701T), isolated from a smear-ripened cheese.</title>
        <authorList>
            <consortium name="US DOE Joint Genome Institute (JGI-PGF)"/>
            <person name="Walter F."/>
            <person name="Albersmeier A."/>
            <person name="Kalinowski J."/>
            <person name="Ruckert C."/>
        </authorList>
    </citation>
    <scope>NUCLEOTIDE SEQUENCE</scope>
    <source>
        <strain evidence="3">JCM 3276</strain>
    </source>
</reference>
<keyword evidence="2" id="KW-0472">Membrane</keyword>
<feature type="compositionally biased region" description="Gly residues" evidence="1">
    <location>
        <begin position="90"/>
        <end position="100"/>
    </location>
</feature>
<accession>A0A918GIL5</accession>
<evidence type="ECO:0000256" key="1">
    <source>
        <dbReference type="SAM" id="MobiDB-lite"/>
    </source>
</evidence>
<evidence type="ECO:0000313" key="3">
    <source>
        <dbReference type="EMBL" id="GGS39226.1"/>
    </source>
</evidence>